<dbReference type="Pfam" id="PF00535">
    <property type="entry name" value="Glycos_transf_2"/>
    <property type="match status" value="1"/>
</dbReference>
<gene>
    <name evidence="2" type="ORF">ACFO3Q_01470</name>
</gene>
<name>A0ABV9NH99_9GAMM</name>
<organism evidence="2 3">
    <name type="scientific">Coralloluteibacterium thermophilum</name>
    <dbReference type="NCBI Taxonomy" id="2707049"/>
    <lineage>
        <taxon>Bacteria</taxon>
        <taxon>Pseudomonadati</taxon>
        <taxon>Pseudomonadota</taxon>
        <taxon>Gammaproteobacteria</taxon>
        <taxon>Lysobacterales</taxon>
        <taxon>Lysobacteraceae</taxon>
        <taxon>Coralloluteibacterium</taxon>
    </lineage>
</organism>
<keyword evidence="3" id="KW-1185">Reference proteome</keyword>
<dbReference type="Proteomes" id="UP001595892">
    <property type="component" value="Unassembled WGS sequence"/>
</dbReference>
<reference evidence="3" key="1">
    <citation type="journal article" date="2019" name="Int. J. Syst. Evol. Microbiol.">
        <title>The Global Catalogue of Microorganisms (GCM) 10K type strain sequencing project: providing services to taxonomists for standard genome sequencing and annotation.</title>
        <authorList>
            <consortium name="The Broad Institute Genomics Platform"/>
            <consortium name="The Broad Institute Genome Sequencing Center for Infectious Disease"/>
            <person name="Wu L."/>
            <person name="Ma J."/>
        </authorList>
    </citation>
    <scope>NUCLEOTIDE SEQUENCE [LARGE SCALE GENOMIC DNA]</scope>
    <source>
        <strain evidence="3">CGMCC 1.13574</strain>
    </source>
</reference>
<dbReference type="RefSeq" id="WP_377002805.1">
    <property type="nucleotide sequence ID" value="NZ_JBHSGG010000002.1"/>
</dbReference>
<evidence type="ECO:0000313" key="2">
    <source>
        <dbReference type="EMBL" id="MFC4726849.1"/>
    </source>
</evidence>
<dbReference type="CDD" id="cd00761">
    <property type="entry name" value="Glyco_tranf_GTA_type"/>
    <property type="match status" value="1"/>
</dbReference>
<feature type="domain" description="Glycosyltransferase 2-like" evidence="1">
    <location>
        <begin position="8"/>
        <end position="166"/>
    </location>
</feature>
<dbReference type="InterPro" id="IPR029044">
    <property type="entry name" value="Nucleotide-diphossugar_trans"/>
</dbReference>
<evidence type="ECO:0000313" key="3">
    <source>
        <dbReference type="Proteomes" id="UP001595892"/>
    </source>
</evidence>
<dbReference type="EMBL" id="JBHSGG010000002">
    <property type="protein sequence ID" value="MFC4726849.1"/>
    <property type="molecule type" value="Genomic_DNA"/>
</dbReference>
<dbReference type="InterPro" id="IPR050834">
    <property type="entry name" value="Glycosyltransf_2"/>
</dbReference>
<dbReference type="InterPro" id="IPR001173">
    <property type="entry name" value="Glyco_trans_2-like"/>
</dbReference>
<dbReference type="SUPFAM" id="SSF53448">
    <property type="entry name" value="Nucleotide-diphospho-sugar transferases"/>
    <property type="match status" value="1"/>
</dbReference>
<comment type="caution">
    <text evidence="2">The sequence shown here is derived from an EMBL/GenBank/DDBJ whole genome shotgun (WGS) entry which is preliminary data.</text>
</comment>
<sequence length="265" mass="29204">MGRSPDHSFVVPAYRSSPHLADCLASLASQTLAGSEIVVSTSTPSGELEALAARFGARYAVHAPNAGIGRDWNMAVAQARRRWVTIAHQDDLYLPDFVAKTMRVAEAAPDASLVLTDYVELLGETERPRTRMLRIKRLLLELGFLGRRSIRREADKLRLLRFGCPIACPSVTLGPGATGVTFREDLKVDLDWEAWIRLARRPGAFCFVRERLMAHRIHAESETSVGVRGGVRAREDAAMFASLWPTPIATLLARAYAHSYEAGGH</sequence>
<evidence type="ECO:0000259" key="1">
    <source>
        <dbReference type="Pfam" id="PF00535"/>
    </source>
</evidence>
<accession>A0ABV9NH99</accession>
<dbReference type="Gene3D" id="3.90.550.10">
    <property type="entry name" value="Spore Coat Polysaccharide Biosynthesis Protein SpsA, Chain A"/>
    <property type="match status" value="1"/>
</dbReference>
<protein>
    <submittedName>
        <fullName evidence="2">Glycosyltransferase family 2 protein</fullName>
    </submittedName>
</protein>
<dbReference type="PANTHER" id="PTHR43685:SF2">
    <property type="entry name" value="GLYCOSYLTRANSFERASE 2-LIKE DOMAIN-CONTAINING PROTEIN"/>
    <property type="match status" value="1"/>
</dbReference>
<proteinExistence type="predicted"/>
<dbReference type="PANTHER" id="PTHR43685">
    <property type="entry name" value="GLYCOSYLTRANSFERASE"/>
    <property type="match status" value="1"/>
</dbReference>